<dbReference type="AlphaFoldDB" id="A0A0G4EID4"/>
<evidence type="ECO:0000313" key="3">
    <source>
        <dbReference type="Proteomes" id="UP000041254"/>
    </source>
</evidence>
<protein>
    <recommendedName>
        <fullName evidence="4">SCP domain-containing protein</fullName>
    </recommendedName>
</protein>
<proteinExistence type="predicted"/>
<dbReference type="VEuPathDB" id="CryptoDB:Vbra_7499"/>
<reference evidence="2 3" key="1">
    <citation type="submission" date="2014-11" db="EMBL/GenBank/DDBJ databases">
        <authorList>
            <person name="Zhu J."/>
            <person name="Qi W."/>
            <person name="Song R."/>
        </authorList>
    </citation>
    <scope>NUCLEOTIDE SEQUENCE [LARGE SCALE GENOMIC DNA]</scope>
</reference>
<sequence>MTSVRMLLAGLLGVLAVGLLGLPLTHGKNLYTQELHDDTTMEERMDAINDIHNNPSAFVETGSSSGAHLQVSLAAIQQQLERGTASHKAAIAVHQAAIVTHQEALNAMEAAEQNMNALTDKATSRGLCSYNGSVFCSLALKGRIPKADYVFFVEEEKSKHRRLCSYNGSVFCSLALKGRIVGWGVLWHRLQVLEAQLHRNLRPYIIIMFIILRILEAVSASAGRPGQVDM</sequence>
<keyword evidence="1" id="KW-0732">Signal</keyword>
<keyword evidence="3" id="KW-1185">Reference proteome</keyword>
<feature type="signal peptide" evidence="1">
    <location>
        <begin position="1"/>
        <end position="27"/>
    </location>
</feature>
<gene>
    <name evidence="2" type="ORF">Vbra_7499</name>
</gene>
<evidence type="ECO:0000256" key="1">
    <source>
        <dbReference type="SAM" id="SignalP"/>
    </source>
</evidence>
<dbReference type="EMBL" id="CDMY01000242">
    <property type="protein sequence ID" value="CEL96003.1"/>
    <property type="molecule type" value="Genomic_DNA"/>
</dbReference>
<dbReference type="Proteomes" id="UP000041254">
    <property type="component" value="Unassembled WGS sequence"/>
</dbReference>
<name>A0A0G4EID4_VITBC</name>
<dbReference type="InParanoid" id="A0A0G4EID4"/>
<accession>A0A0G4EID4</accession>
<organism evidence="2 3">
    <name type="scientific">Vitrella brassicaformis (strain CCMP3155)</name>
    <dbReference type="NCBI Taxonomy" id="1169540"/>
    <lineage>
        <taxon>Eukaryota</taxon>
        <taxon>Sar</taxon>
        <taxon>Alveolata</taxon>
        <taxon>Colpodellida</taxon>
        <taxon>Vitrellaceae</taxon>
        <taxon>Vitrella</taxon>
    </lineage>
</organism>
<evidence type="ECO:0008006" key="4">
    <source>
        <dbReference type="Google" id="ProtNLM"/>
    </source>
</evidence>
<evidence type="ECO:0000313" key="2">
    <source>
        <dbReference type="EMBL" id="CEL96003.1"/>
    </source>
</evidence>
<feature type="chain" id="PRO_5005187164" description="SCP domain-containing protein" evidence="1">
    <location>
        <begin position="28"/>
        <end position="230"/>
    </location>
</feature>